<accession>A0AA51UH44</accession>
<protein>
    <recommendedName>
        <fullName evidence="6">UvrABC system protein C</fullName>
        <shortName evidence="6">Protein UvrC</shortName>
    </recommendedName>
    <alternativeName>
        <fullName evidence="6">Excinuclease ABC subunit C</fullName>
    </alternativeName>
</protein>
<dbReference type="InterPro" id="IPR001162">
    <property type="entry name" value="UvrC_RNase_H_dom"/>
</dbReference>
<dbReference type="SUPFAM" id="SSF46600">
    <property type="entry name" value="C-terminal UvrC-binding domain of UvrB"/>
    <property type="match status" value="1"/>
</dbReference>
<evidence type="ECO:0000256" key="3">
    <source>
        <dbReference type="ARBA" id="ARBA00022769"/>
    </source>
</evidence>
<dbReference type="AlphaFoldDB" id="A0AA51UH44"/>
<dbReference type="InterPro" id="IPR004791">
    <property type="entry name" value="UvrC"/>
</dbReference>
<feature type="domain" description="GIY-YIG" evidence="8">
    <location>
        <begin position="10"/>
        <end position="89"/>
    </location>
</feature>
<evidence type="ECO:0000256" key="1">
    <source>
        <dbReference type="ARBA" id="ARBA00022490"/>
    </source>
</evidence>
<dbReference type="Gene3D" id="3.30.420.340">
    <property type="entry name" value="UvrC, RNAse H endonuclease domain"/>
    <property type="match status" value="1"/>
</dbReference>
<dbReference type="SUPFAM" id="SSF82771">
    <property type="entry name" value="GIY-YIG endonuclease"/>
    <property type="match status" value="1"/>
</dbReference>
<dbReference type="NCBIfam" id="NF001824">
    <property type="entry name" value="PRK00558.1-5"/>
    <property type="match status" value="1"/>
</dbReference>
<evidence type="ECO:0000259" key="9">
    <source>
        <dbReference type="PROSITE" id="PS50165"/>
    </source>
</evidence>
<dbReference type="InterPro" id="IPR035901">
    <property type="entry name" value="GIY-YIG_endonuc_sf"/>
</dbReference>
<comment type="subunit">
    <text evidence="6">Interacts with UvrB in an incision complex.</text>
</comment>
<dbReference type="HAMAP" id="MF_00203">
    <property type="entry name" value="UvrC"/>
    <property type="match status" value="1"/>
</dbReference>
<evidence type="ECO:0000259" key="8">
    <source>
        <dbReference type="PROSITE" id="PS50164"/>
    </source>
</evidence>
<keyword evidence="3 6" id="KW-0228">DNA excision</keyword>
<feature type="domain" description="UVR" evidence="7">
    <location>
        <begin position="199"/>
        <end position="234"/>
    </location>
</feature>
<dbReference type="PROSITE" id="PS50151">
    <property type="entry name" value="UVR"/>
    <property type="match status" value="1"/>
</dbReference>
<dbReference type="Pfam" id="PF14520">
    <property type="entry name" value="HHH_5"/>
    <property type="match status" value="1"/>
</dbReference>
<dbReference type="InterPro" id="IPR010994">
    <property type="entry name" value="RuvA_2-like"/>
</dbReference>
<dbReference type="InterPro" id="IPR003583">
    <property type="entry name" value="Hlx-hairpin-Hlx_DNA-bd_motif"/>
</dbReference>
<sequence length="598" mass="67599">MNFDLKTLPALPGVYLMKDDSGDVIYVGKAKSLDKRVRQYFQSKKNLSPKTVTLVRHIDDIEYIVTDSEIDALVLEANLIKKYKPRYNVRLKDDKRYPYVKVTINSAFPRIFLTRRRLMDGALYFGPYTNAKAIRTTLDIISRVFMLRQCKKKIEPGKSRPCLNYHIKRCMAPCKGGMEKEEYHRRVMEAVRFLKGDTSGLLRKLEERMQSLAQAQDYESAADVRDQIESVKCISEQQIATSGTDDRDVLAAVSDEKAIYIQVFYVRHGSMVGKADFTLLGADVSESIEESMAQFVKQYYQDSPIPPEILVQYELPEKELIVKWLCQRSGRDVKVHVPQRGEKKKLLEMAERNARMSMRMAQLKPAPSESAIAALEELQKVLSLKSLPLHIEGFDISNISGTNAVGSMVYFENGRPANNKYRQHNIKTVKGIDDFAMMAEVVHRRYSHLIKSNESLPDLILIDGGPGQVSAAMSSIDALGLDIPLIGLAKRFEHIITTKKGPDEVIILPHTSPALKMLMHIRDEAHRFAVSSHRRRRSASLTHSELDSIPGVGPSRKRVLLENFDSIGKIRSSSVEELAALEGISENLAKKILGYLCK</sequence>
<evidence type="ECO:0000313" key="10">
    <source>
        <dbReference type="EMBL" id="WMW22042.1"/>
    </source>
</evidence>
<proteinExistence type="inferred from homology"/>
<evidence type="ECO:0000256" key="6">
    <source>
        <dbReference type="HAMAP-Rule" id="MF_00203"/>
    </source>
</evidence>
<comment type="function">
    <text evidence="6">The UvrABC repair system catalyzes the recognition and processing of DNA lesions. UvrC both incises the 5' and 3' sides of the lesion. The N-terminal half is responsible for the 3' incision and the C-terminal half is responsible for the 5' incision.</text>
</comment>
<dbReference type="GO" id="GO:0009432">
    <property type="term" value="P:SOS response"/>
    <property type="evidence" value="ECO:0007669"/>
    <property type="project" value="UniProtKB-UniRule"/>
</dbReference>
<dbReference type="InterPro" id="IPR050066">
    <property type="entry name" value="UvrABC_protein_C"/>
</dbReference>
<dbReference type="EMBL" id="CP133594">
    <property type="protein sequence ID" value="WMW22042.1"/>
    <property type="molecule type" value="Genomic_DNA"/>
</dbReference>
<dbReference type="PROSITE" id="PS50164">
    <property type="entry name" value="GIY_YIG"/>
    <property type="match status" value="1"/>
</dbReference>
<dbReference type="SUPFAM" id="SSF47781">
    <property type="entry name" value="RuvA domain 2-like"/>
    <property type="match status" value="1"/>
</dbReference>
<dbReference type="InterPro" id="IPR000305">
    <property type="entry name" value="GIY-YIG_endonuc"/>
</dbReference>
<dbReference type="GeneID" id="84230836"/>
<evidence type="ECO:0000259" key="7">
    <source>
        <dbReference type="PROSITE" id="PS50151"/>
    </source>
</evidence>
<gene>
    <name evidence="6 10" type="primary">uvrC</name>
    <name evidence="10" type="ORF">RE476_11805</name>
</gene>
<dbReference type="KEGG" id="mmav:RE476_11805"/>
<dbReference type="InterPro" id="IPR036876">
    <property type="entry name" value="UVR_dom_sf"/>
</dbReference>
<organism evidence="10 11">
    <name type="scientific">Methanolobus mangrovi</name>
    <dbReference type="NCBI Taxonomy" id="3072977"/>
    <lineage>
        <taxon>Archaea</taxon>
        <taxon>Methanobacteriati</taxon>
        <taxon>Methanobacteriota</taxon>
        <taxon>Stenosarchaea group</taxon>
        <taxon>Methanomicrobia</taxon>
        <taxon>Methanosarcinales</taxon>
        <taxon>Methanosarcinaceae</taxon>
        <taxon>Methanolobus</taxon>
    </lineage>
</organism>
<dbReference type="Proteomes" id="UP001183006">
    <property type="component" value="Chromosome"/>
</dbReference>
<dbReference type="GO" id="GO:0009380">
    <property type="term" value="C:excinuclease repair complex"/>
    <property type="evidence" value="ECO:0007669"/>
    <property type="project" value="InterPro"/>
</dbReference>
<keyword evidence="1 6" id="KW-0963">Cytoplasm</keyword>
<reference evidence="10" key="1">
    <citation type="submission" date="2023-08" db="EMBL/GenBank/DDBJ databases">
        <title>Methanolobus mangrovi sp. nov. and Methanolobus sediminis sp. nov, two novel methylotrophic methanogens isolated from mangrove sediments in China.</title>
        <authorList>
            <person name="Zhou J."/>
        </authorList>
    </citation>
    <scope>NUCLEOTIDE SEQUENCE</scope>
    <source>
        <strain evidence="10">FTZ2</strain>
    </source>
</reference>
<dbReference type="InterPro" id="IPR001943">
    <property type="entry name" value="UVR_dom"/>
</dbReference>
<dbReference type="SMART" id="SM00465">
    <property type="entry name" value="GIYc"/>
    <property type="match status" value="1"/>
</dbReference>
<dbReference type="GO" id="GO:0009381">
    <property type="term" value="F:excinuclease ABC activity"/>
    <property type="evidence" value="ECO:0007669"/>
    <property type="project" value="UniProtKB-UniRule"/>
</dbReference>
<evidence type="ECO:0000256" key="2">
    <source>
        <dbReference type="ARBA" id="ARBA00022763"/>
    </source>
</evidence>
<dbReference type="GO" id="GO:0006289">
    <property type="term" value="P:nucleotide-excision repair"/>
    <property type="evidence" value="ECO:0007669"/>
    <property type="project" value="UniProtKB-UniRule"/>
</dbReference>
<dbReference type="PANTHER" id="PTHR30562">
    <property type="entry name" value="UVRC/OXIDOREDUCTASE"/>
    <property type="match status" value="1"/>
</dbReference>
<dbReference type="Gene3D" id="4.10.860.10">
    <property type="entry name" value="UVR domain"/>
    <property type="match status" value="1"/>
</dbReference>
<dbReference type="NCBIfam" id="TIGR00194">
    <property type="entry name" value="uvrC"/>
    <property type="match status" value="1"/>
</dbReference>
<dbReference type="RefSeq" id="WP_309307835.1">
    <property type="nucleotide sequence ID" value="NZ_CP133594.1"/>
</dbReference>
<keyword evidence="6" id="KW-0742">SOS response</keyword>
<evidence type="ECO:0000256" key="4">
    <source>
        <dbReference type="ARBA" id="ARBA00022881"/>
    </source>
</evidence>
<dbReference type="GO" id="GO:0005737">
    <property type="term" value="C:cytoplasm"/>
    <property type="evidence" value="ECO:0007669"/>
    <property type="project" value="UniProtKB-SubCell"/>
</dbReference>
<keyword evidence="2 6" id="KW-0227">DNA damage</keyword>
<evidence type="ECO:0000256" key="5">
    <source>
        <dbReference type="ARBA" id="ARBA00023204"/>
    </source>
</evidence>
<dbReference type="SMART" id="SM00278">
    <property type="entry name" value="HhH1"/>
    <property type="match status" value="2"/>
</dbReference>
<dbReference type="InterPro" id="IPR038476">
    <property type="entry name" value="UvrC_RNase_H_dom_sf"/>
</dbReference>
<feature type="domain" description="UvrC family homology region profile" evidence="9">
    <location>
        <begin position="249"/>
        <end position="476"/>
    </location>
</feature>
<dbReference type="Gene3D" id="1.10.150.20">
    <property type="entry name" value="5' to 3' exonuclease, C-terminal subdomain"/>
    <property type="match status" value="1"/>
</dbReference>
<comment type="subcellular location">
    <subcellularLocation>
        <location evidence="6">Cytoplasm</location>
    </subcellularLocation>
</comment>
<dbReference type="InterPro" id="IPR047296">
    <property type="entry name" value="GIY-YIG_UvrC_Cho"/>
</dbReference>
<comment type="similarity">
    <text evidence="6">Belongs to the UvrC family.</text>
</comment>
<evidence type="ECO:0000313" key="11">
    <source>
        <dbReference type="Proteomes" id="UP001183006"/>
    </source>
</evidence>
<dbReference type="GO" id="GO:0003677">
    <property type="term" value="F:DNA binding"/>
    <property type="evidence" value="ECO:0007669"/>
    <property type="project" value="UniProtKB-UniRule"/>
</dbReference>
<dbReference type="Pfam" id="PF22920">
    <property type="entry name" value="UvrC_RNaseH"/>
    <property type="match status" value="1"/>
</dbReference>
<dbReference type="CDD" id="cd10434">
    <property type="entry name" value="GIY-YIG_UvrC_Cho"/>
    <property type="match status" value="1"/>
</dbReference>
<dbReference type="Pfam" id="PF08459">
    <property type="entry name" value="UvrC_RNaseH_dom"/>
    <property type="match status" value="1"/>
</dbReference>
<dbReference type="Pfam" id="PF02151">
    <property type="entry name" value="UVR"/>
    <property type="match status" value="1"/>
</dbReference>
<dbReference type="PANTHER" id="PTHR30562:SF1">
    <property type="entry name" value="UVRABC SYSTEM PROTEIN C"/>
    <property type="match status" value="1"/>
</dbReference>
<dbReference type="FunFam" id="3.40.1440.10:FF:000001">
    <property type="entry name" value="UvrABC system protein C"/>
    <property type="match status" value="1"/>
</dbReference>
<keyword evidence="5 6" id="KW-0234">DNA repair</keyword>
<keyword evidence="4 6" id="KW-0267">Excision nuclease</keyword>
<keyword evidence="11" id="KW-1185">Reference proteome</keyword>
<dbReference type="Gene3D" id="3.40.1440.10">
    <property type="entry name" value="GIY-YIG endonuclease"/>
    <property type="match status" value="1"/>
</dbReference>
<name>A0AA51UH44_9EURY</name>
<dbReference type="PROSITE" id="PS50165">
    <property type="entry name" value="UVRC"/>
    <property type="match status" value="1"/>
</dbReference>
<dbReference type="Pfam" id="PF01541">
    <property type="entry name" value="GIY-YIG"/>
    <property type="match status" value="1"/>
</dbReference>